<proteinExistence type="predicted"/>
<feature type="transmembrane region" description="Helical" evidence="2">
    <location>
        <begin position="6"/>
        <end position="26"/>
    </location>
</feature>
<name>A0A812GVF6_9DINO</name>
<keyword evidence="2" id="KW-0812">Transmembrane</keyword>
<evidence type="ECO:0000313" key="3">
    <source>
        <dbReference type="EMBL" id="CAE6928644.1"/>
    </source>
</evidence>
<comment type="caution">
    <text evidence="3">The sequence shown here is derived from an EMBL/GenBank/DDBJ whole genome shotgun (WGS) entry which is preliminary data.</text>
</comment>
<keyword evidence="2" id="KW-1133">Transmembrane helix</keyword>
<reference evidence="3" key="1">
    <citation type="submission" date="2021-02" db="EMBL/GenBank/DDBJ databases">
        <authorList>
            <person name="Dougan E. K."/>
            <person name="Rhodes N."/>
            <person name="Thang M."/>
            <person name="Chan C."/>
        </authorList>
    </citation>
    <scope>NUCLEOTIDE SEQUENCE</scope>
</reference>
<feature type="compositionally biased region" description="Basic residues" evidence="1">
    <location>
        <begin position="89"/>
        <end position="100"/>
    </location>
</feature>
<protein>
    <submittedName>
        <fullName evidence="3">GIP protein</fullName>
    </submittedName>
</protein>
<gene>
    <name evidence="3" type="primary">GIP</name>
    <name evidence="3" type="ORF">SNAT2548_LOCUS751</name>
</gene>
<accession>A0A812GVF6</accession>
<organism evidence="3 4">
    <name type="scientific">Symbiodinium natans</name>
    <dbReference type="NCBI Taxonomy" id="878477"/>
    <lineage>
        <taxon>Eukaryota</taxon>
        <taxon>Sar</taxon>
        <taxon>Alveolata</taxon>
        <taxon>Dinophyceae</taxon>
        <taxon>Suessiales</taxon>
        <taxon>Symbiodiniaceae</taxon>
        <taxon>Symbiodinium</taxon>
    </lineage>
</organism>
<keyword evidence="4" id="KW-1185">Reference proteome</keyword>
<sequence>MYWLYAASFMLIVFFTLLNFFLAIVVDAFDEYDKLHCTYNFIYDLGQVPRSLYMHFKLKHPGRKRFIRWLEEALDAIKEVKKQQEQVRKRSGHKGVRHKAPPPTATSDPSLPPLIPAQKILDEFDGFTEASLCHLLCRVEKLSTTPVIFYVEAHEDNNEPKEVEDIPEEPSAVKNISKDELNVKIDDVKEEGVITSSM</sequence>
<feature type="region of interest" description="Disordered" evidence="1">
    <location>
        <begin position="86"/>
        <end position="112"/>
    </location>
</feature>
<evidence type="ECO:0000256" key="1">
    <source>
        <dbReference type="SAM" id="MobiDB-lite"/>
    </source>
</evidence>
<evidence type="ECO:0000256" key="2">
    <source>
        <dbReference type="SAM" id="Phobius"/>
    </source>
</evidence>
<dbReference type="AlphaFoldDB" id="A0A812GVF6"/>
<dbReference type="OrthoDB" id="10428988at2759"/>
<dbReference type="EMBL" id="CAJNDS010000036">
    <property type="protein sequence ID" value="CAE6928644.1"/>
    <property type="molecule type" value="Genomic_DNA"/>
</dbReference>
<keyword evidence="2" id="KW-0472">Membrane</keyword>
<dbReference type="Proteomes" id="UP000604046">
    <property type="component" value="Unassembled WGS sequence"/>
</dbReference>
<evidence type="ECO:0000313" key="4">
    <source>
        <dbReference type="Proteomes" id="UP000604046"/>
    </source>
</evidence>